<dbReference type="PANTHER" id="PTHR23291">
    <property type="entry name" value="BAX INHIBITOR-RELATED"/>
    <property type="match status" value="1"/>
</dbReference>
<reference evidence="9 11" key="3">
    <citation type="submission" date="2019-04" db="EMBL/GenBank/DDBJ databases">
        <title>Complete genome sequencing of Piscirickettsia salmonis strain Psal-009.</title>
        <authorList>
            <person name="Schober I."/>
            <person name="Bunk B."/>
            <person name="Sproer C."/>
            <person name="Carril G.P."/>
            <person name="Riedel T."/>
            <person name="Flores-Herrera P.A."/>
            <person name="Nourdin-Galindo G."/>
            <person name="Marshall S.H."/>
            <person name="Overmann J."/>
        </authorList>
    </citation>
    <scope>NUCLEOTIDE SEQUENCE [LARGE SCALE GENOMIC DNA]</scope>
    <source>
        <strain evidence="9 11">Psal-009</strain>
    </source>
</reference>
<dbReference type="GeneID" id="66740257"/>
<sequence length="224" mass="24367">MFEQKPTIERRGESILATNKVLRNTYFLLALTLVFSALTASYAMATQVAPLNPILTLVVYFVLLFATQALRNSVWGLVLVFALTGFLGYTIGPILNYYITAFSNGNELIMMALGSTGVVFFVLSAIAMTTKRDFTNMGTLLFAGAIVVLVAVVANLFLKLPALALAISIVLALISAGYILYTTNMIVRGGENNYISATVMLYVSLLNIFLTLLQLFGMFAGNRD</sequence>
<evidence type="ECO:0000256" key="2">
    <source>
        <dbReference type="ARBA" id="ARBA00010350"/>
    </source>
</evidence>
<evidence type="ECO:0000256" key="3">
    <source>
        <dbReference type="ARBA" id="ARBA00022475"/>
    </source>
</evidence>
<dbReference type="GO" id="GO:0005886">
    <property type="term" value="C:plasma membrane"/>
    <property type="evidence" value="ECO:0007669"/>
    <property type="project" value="UniProtKB-SubCell"/>
</dbReference>
<feature type="transmembrane region" description="Helical" evidence="7">
    <location>
        <begin position="74"/>
        <end position="96"/>
    </location>
</feature>
<evidence type="ECO:0000256" key="1">
    <source>
        <dbReference type="ARBA" id="ARBA00004651"/>
    </source>
</evidence>
<evidence type="ECO:0000256" key="7">
    <source>
        <dbReference type="RuleBase" id="RU004379"/>
    </source>
</evidence>
<dbReference type="EMBL" id="CP012508">
    <property type="protein sequence ID" value="ALB23452.1"/>
    <property type="molecule type" value="Genomic_DNA"/>
</dbReference>
<accession>A0A095BPR0</accession>
<proteinExistence type="inferred from homology"/>
<feature type="transmembrane region" description="Helical" evidence="7">
    <location>
        <begin position="199"/>
        <end position="220"/>
    </location>
</feature>
<evidence type="ECO:0000313" key="8">
    <source>
        <dbReference type="EMBL" id="ALB23452.1"/>
    </source>
</evidence>
<evidence type="ECO:0000313" key="10">
    <source>
        <dbReference type="Proteomes" id="UP000029558"/>
    </source>
</evidence>
<dbReference type="EMBL" id="CP038908">
    <property type="protein sequence ID" value="QGO06692.1"/>
    <property type="molecule type" value="Genomic_DNA"/>
</dbReference>
<evidence type="ECO:0000256" key="4">
    <source>
        <dbReference type="ARBA" id="ARBA00022692"/>
    </source>
</evidence>
<keyword evidence="6 7" id="KW-0472">Membrane</keyword>
<dbReference type="OrthoDB" id="9813298at2"/>
<feature type="transmembrane region" description="Helical" evidence="7">
    <location>
        <begin position="108"/>
        <end position="128"/>
    </location>
</feature>
<dbReference type="GO" id="GO:0006508">
    <property type="term" value="P:proteolysis"/>
    <property type="evidence" value="ECO:0007669"/>
    <property type="project" value="UniProtKB-KW"/>
</dbReference>
<keyword evidence="5 7" id="KW-1133">Transmembrane helix</keyword>
<dbReference type="Proteomes" id="UP000422232">
    <property type="component" value="Chromosome"/>
</dbReference>
<keyword evidence="11" id="KW-1185">Reference proteome</keyword>
<feature type="transmembrane region" description="Helical" evidence="7">
    <location>
        <begin position="140"/>
        <end position="158"/>
    </location>
</feature>
<feature type="transmembrane region" description="Helical" evidence="7">
    <location>
        <begin position="164"/>
        <end position="187"/>
    </location>
</feature>
<dbReference type="Proteomes" id="UP000029558">
    <property type="component" value="Chromosome"/>
</dbReference>
<reference evidence="8" key="2">
    <citation type="submission" date="2015-08" db="EMBL/GenBank/DDBJ databases">
        <title>Complete genome sequence of Piscirickettsia salmonis strain PM32597B1.</title>
        <authorList>
            <person name="Bohle H."/>
            <person name="Henriquez P."/>
            <person name="Navas E."/>
            <person name="Grothusen H."/>
            <person name="Bustamante F."/>
            <person name="Bustos P."/>
            <person name="Bustos P."/>
            <person name="Mancilla M."/>
        </authorList>
    </citation>
    <scope>NUCLEOTIDE SEQUENCE</scope>
    <source>
        <strain evidence="8">PM32597B1</strain>
    </source>
</reference>
<dbReference type="InterPro" id="IPR006214">
    <property type="entry name" value="Bax_inhibitor_1-related"/>
</dbReference>
<dbReference type="CDD" id="cd10433">
    <property type="entry name" value="YccA_like"/>
    <property type="match status" value="1"/>
</dbReference>
<comment type="subcellular location">
    <subcellularLocation>
        <location evidence="1">Cell membrane</location>
        <topology evidence="1">Multi-pass membrane protein</topology>
    </subcellularLocation>
</comment>
<dbReference type="STRING" id="1238.AWJ11_11370"/>
<dbReference type="Pfam" id="PF01027">
    <property type="entry name" value="Bax1-I"/>
    <property type="match status" value="1"/>
</dbReference>
<dbReference type="PANTHER" id="PTHR23291:SF115">
    <property type="entry name" value="MODULATOR OF FTSH PROTEASE YCCA"/>
    <property type="match status" value="1"/>
</dbReference>
<comment type="similarity">
    <text evidence="2 7">Belongs to the BI1 family.</text>
</comment>
<evidence type="ECO:0000256" key="6">
    <source>
        <dbReference type="ARBA" id="ARBA00023136"/>
    </source>
</evidence>
<keyword evidence="3" id="KW-1003">Cell membrane</keyword>
<organism evidence="9 11">
    <name type="scientific">Piscirickettsia salmonis</name>
    <dbReference type="NCBI Taxonomy" id="1238"/>
    <lineage>
        <taxon>Bacteria</taxon>
        <taxon>Pseudomonadati</taxon>
        <taxon>Pseudomonadota</taxon>
        <taxon>Gammaproteobacteria</taxon>
        <taxon>Thiotrichales</taxon>
        <taxon>Piscirickettsiaceae</taxon>
        <taxon>Piscirickettsia</taxon>
    </lineage>
</organism>
<gene>
    <name evidence="9" type="primary">yccA_1</name>
    <name evidence="8" type="synonym">yccA</name>
    <name evidence="8" type="ORF">KU39_2272</name>
    <name evidence="9" type="ORF">Psal009_02608</name>
</gene>
<feature type="transmembrane region" description="Helical" evidence="7">
    <location>
        <begin position="21"/>
        <end position="43"/>
    </location>
</feature>
<keyword evidence="9" id="KW-0645">Protease</keyword>
<dbReference type="RefSeq" id="WP_017376751.1">
    <property type="nucleotide sequence ID" value="NZ_CP012413.1"/>
</dbReference>
<keyword evidence="4 7" id="KW-0812">Transmembrane</keyword>
<protein>
    <submittedName>
        <fullName evidence="9">Modulator of FtsH protease YccA</fullName>
    </submittedName>
</protein>
<name>A0A095BPR0_PISSA</name>
<evidence type="ECO:0000256" key="5">
    <source>
        <dbReference type="ARBA" id="ARBA00022989"/>
    </source>
</evidence>
<feature type="transmembrane region" description="Helical" evidence="7">
    <location>
        <begin position="49"/>
        <end position="67"/>
    </location>
</feature>
<dbReference type="GO" id="GO:0008233">
    <property type="term" value="F:peptidase activity"/>
    <property type="evidence" value="ECO:0007669"/>
    <property type="project" value="UniProtKB-KW"/>
</dbReference>
<evidence type="ECO:0000313" key="11">
    <source>
        <dbReference type="Proteomes" id="UP000422232"/>
    </source>
</evidence>
<evidence type="ECO:0000313" key="9">
    <source>
        <dbReference type="EMBL" id="QGO06692.1"/>
    </source>
</evidence>
<dbReference type="AlphaFoldDB" id="A0A095BPR0"/>
<keyword evidence="9" id="KW-0378">Hydrolase</keyword>
<reference evidence="8 10" key="1">
    <citation type="journal article" date="2014" name="Genome Announc.">
        <title>Comparative Genome Analysis of Two Isolates of the Fish Pathogen Piscirickettsia salmonis from Different Hosts Reveals Major Differences in Virulence-Associated Secretion Systems.</title>
        <authorList>
            <person name="Bohle H."/>
            <person name="Henriquez P."/>
            <person name="Grothusen H."/>
            <person name="Navas E."/>
            <person name="Sandoval A."/>
            <person name="Bustamante F."/>
            <person name="Bustos P."/>
            <person name="Mancilla M."/>
        </authorList>
    </citation>
    <scope>NUCLEOTIDE SEQUENCE [LARGE SCALE GENOMIC DNA]</scope>
    <source>
        <strain evidence="10">B1-32597</strain>
        <strain evidence="8">PM32597B1</strain>
    </source>
</reference>